<evidence type="ECO:0000313" key="2">
    <source>
        <dbReference type="EMBL" id="CAE0714922.1"/>
    </source>
</evidence>
<dbReference type="AlphaFoldDB" id="A0A7S4AGS4"/>
<feature type="region of interest" description="Disordered" evidence="1">
    <location>
        <begin position="345"/>
        <end position="424"/>
    </location>
</feature>
<evidence type="ECO:0000256" key="1">
    <source>
        <dbReference type="SAM" id="MobiDB-lite"/>
    </source>
</evidence>
<feature type="region of interest" description="Disordered" evidence="1">
    <location>
        <begin position="470"/>
        <end position="500"/>
    </location>
</feature>
<gene>
    <name evidence="2" type="ORF">PAUS00366_LOCUS7674</name>
</gene>
<feature type="region of interest" description="Disordered" evidence="1">
    <location>
        <begin position="542"/>
        <end position="563"/>
    </location>
</feature>
<sequence length="669" mass="73217">MVNRATNSASHDDILDSFLTTIESKLRGPFSSLDLAKAVSTTALRGSANLASSSASDYTQDPAREYLHNLSSVFRRTNKVIQCRMLIGLLGLNDMRTNKTQNGTASVNGEANNGANGQYLTPEILRILHETQNGTDHEDWVRTTSGLIEGVMFRTKDSDNTGNTRESCRSEEATKIIRETGMEVCEKVESQIQNVGRPSYYNLKSKHNVEQEKATIDEEKTKSNVPTSAATANKRNRGFTIEKIIPSSSQPAIKKEEKIQLSIKKEQKNEGAIEPPPPDLNACFAPYRYSLISTPILNTIIPEFNLSKEKNSNSSGINDSNCHFQVNPAANILQIDLQLEAQRAKEHGTGVPTKVNNNSSSSNNKDNNPTKTVNGGKATFLPSFRPAKLVPTKSSASSTLGATKSGARNMPKRKPGANLFNTTTKFRPQPAKTALRRRGGGAQALLKSGATASGGGAVLNKLGGGGSVGSSLNAAGRPRPGGINRLSGNRDVARVGGKSSRMKMIDDDDVDILTKLQQSNANSNMSAAELRASKRKRIASSFANQKKMKKQKIASPSRPGMQRMDHARRAPKAAPQQQQTLEAWQSLLRDRSNKLSGDDRIRVEKFFKTDKIERSTLLSPSEDGPVYKMKIHEQRGKDPATGEEIKVTFYLELDYNTGDFFESKKTKRY</sequence>
<proteinExistence type="predicted"/>
<protein>
    <submittedName>
        <fullName evidence="2">Uncharacterized protein</fullName>
    </submittedName>
</protein>
<feature type="compositionally biased region" description="Low complexity" evidence="1">
    <location>
        <begin position="356"/>
        <end position="367"/>
    </location>
</feature>
<feature type="compositionally biased region" description="Polar residues" evidence="1">
    <location>
        <begin position="392"/>
        <end position="402"/>
    </location>
</feature>
<reference evidence="2" key="1">
    <citation type="submission" date="2021-01" db="EMBL/GenBank/DDBJ databases">
        <authorList>
            <person name="Corre E."/>
            <person name="Pelletier E."/>
            <person name="Niang G."/>
            <person name="Scheremetjew M."/>
            <person name="Finn R."/>
            <person name="Kale V."/>
            <person name="Holt S."/>
            <person name="Cochrane G."/>
            <person name="Meng A."/>
            <person name="Brown T."/>
            <person name="Cohen L."/>
        </authorList>
    </citation>
    <scope>NUCLEOTIDE SEQUENCE</scope>
    <source>
        <strain evidence="2">10249 10 AB</strain>
    </source>
</reference>
<organism evidence="2">
    <name type="scientific">Pseudo-nitzschia australis</name>
    <dbReference type="NCBI Taxonomy" id="44445"/>
    <lineage>
        <taxon>Eukaryota</taxon>
        <taxon>Sar</taxon>
        <taxon>Stramenopiles</taxon>
        <taxon>Ochrophyta</taxon>
        <taxon>Bacillariophyta</taxon>
        <taxon>Bacillariophyceae</taxon>
        <taxon>Bacillariophycidae</taxon>
        <taxon>Bacillariales</taxon>
        <taxon>Bacillariaceae</taxon>
        <taxon>Pseudo-nitzschia</taxon>
    </lineage>
</organism>
<dbReference type="EMBL" id="HBIX01010116">
    <property type="protein sequence ID" value="CAE0714922.1"/>
    <property type="molecule type" value="Transcribed_RNA"/>
</dbReference>
<name>A0A7S4AGS4_9STRA</name>
<accession>A0A7S4AGS4</accession>